<dbReference type="EMBL" id="AOMA01000126">
    <property type="protein sequence ID" value="EMA35262.1"/>
    <property type="molecule type" value="Genomic_DNA"/>
</dbReference>
<gene>
    <name evidence="2" type="ORF">C446_13054</name>
</gene>
<dbReference type="RefSeq" id="WP_006673516.1">
    <property type="nucleotide sequence ID" value="NZ_AOMA01000126.1"/>
</dbReference>
<sequence>MVDDDLELERDLGEATIVYEEPDEGTVRKTVPNEHVAYFQDHWIIKTDEDEEGHDIVRRIPSKRVHYVERSVERFEEEVETLVDQVQSFASDLRTKLPVGSGDEGEGEHDRGRDAEIADAADPLEIDIDDGETKREDDGGDGSTTTSGTRSDDDDSPPES</sequence>
<evidence type="ECO:0000313" key="2">
    <source>
        <dbReference type="EMBL" id="EMA35262.1"/>
    </source>
</evidence>
<reference evidence="2 3" key="1">
    <citation type="journal article" date="2014" name="PLoS Genet.">
        <title>Phylogenetically driven sequencing of extremely halophilic archaea reveals strategies for static and dynamic osmo-response.</title>
        <authorList>
            <person name="Becker E.A."/>
            <person name="Seitzer P.M."/>
            <person name="Tritt A."/>
            <person name="Larsen D."/>
            <person name="Krusor M."/>
            <person name="Yao A.I."/>
            <person name="Wu D."/>
            <person name="Madern D."/>
            <person name="Eisen J.A."/>
            <person name="Darling A.E."/>
            <person name="Facciotti M.T."/>
        </authorList>
    </citation>
    <scope>NUCLEOTIDE SEQUENCE [LARGE SCALE GENOMIC DNA]</scope>
    <source>
        <strain evidence="2 3">JCM 10879</strain>
    </source>
</reference>
<evidence type="ECO:0000256" key="1">
    <source>
        <dbReference type="SAM" id="MobiDB-lite"/>
    </source>
</evidence>
<protein>
    <submittedName>
        <fullName evidence="2">Uncharacterized protein</fullName>
    </submittedName>
</protein>
<proteinExistence type="predicted"/>
<feature type="compositionally biased region" description="Acidic residues" evidence="1">
    <location>
        <begin position="117"/>
        <end position="130"/>
    </location>
</feature>
<dbReference type="eggNOG" id="arCOG08187">
    <property type="taxonomic scope" value="Archaea"/>
</dbReference>
<comment type="caution">
    <text evidence="2">The sequence shown here is derived from an EMBL/GenBank/DDBJ whole genome shotgun (WGS) entry which is preliminary data.</text>
</comment>
<feature type="region of interest" description="Disordered" evidence="1">
    <location>
        <begin position="89"/>
        <end position="160"/>
    </location>
</feature>
<dbReference type="AlphaFoldDB" id="M0LNZ1"/>
<organism evidence="2 3">
    <name type="scientific">Halobiforma nitratireducens JCM 10879</name>
    <dbReference type="NCBI Taxonomy" id="1227454"/>
    <lineage>
        <taxon>Archaea</taxon>
        <taxon>Methanobacteriati</taxon>
        <taxon>Methanobacteriota</taxon>
        <taxon>Stenosarchaea group</taxon>
        <taxon>Halobacteria</taxon>
        <taxon>Halobacteriales</taxon>
        <taxon>Natrialbaceae</taxon>
        <taxon>Halobiforma</taxon>
    </lineage>
</organism>
<evidence type="ECO:0000313" key="3">
    <source>
        <dbReference type="Proteomes" id="UP000011607"/>
    </source>
</evidence>
<dbReference type="Proteomes" id="UP000011607">
    <property type="component" value="Unassembled WGS sequence"/>
</dbReference>
<name>M0LNZ1_9EURY</name>
<keyword evidence="3" id="KW-1185">Reference proteome</keyword>
<accession>M0LNZ1</accession>
<dbReference type="PATRIC" id="fig|1227454.3.peg.2682"/>